<evidence type="ECO:0000313" key="7">
    <source>
        <dbReference type="Proteomes" id="UP000095283"/>
    </source>
</evidence>
<dbReference type="Pfam" id="PF03727">
    <property type="entry name" value="Hexokinase_2"/>
    <property type="match status" value="1"/>
</dbReference>
<feature type="domain" description="Hexokinase C-terminal" evidence="6">
    <location>
        <begin position="16"/>
        <end position="68"/>
    </location>
</feature>
<evidence type="ECO:0000256" key="3">
    <source>
        <dbReference type="ARBA" id="ARBA00023152"/>
    </source>
</evidence>
<organism evidence="7 8">
    <name type="scientific">Heterorhabditis bacteriophora</name>
    <name type="common">Entomopathogenic nematode worm</name>
    <dbReference type="NCBI Taxonomy" id="37862"/>
    <lineage>
        <taxon>Eukaryota</taxon>
        <taxon>Metazoa</taxon>
        <taxon>Ecdysozoa</taxon>
        <taxon>Nematoda</taxon>
        <taxon>Chromadorea</taxon>
        <taxon>Rhabditida</taxon>
        <taxon>Rhabditina</taxon>
        <taxon>Rhabditomorpha</taxon>
        <taxon>Strongyloidea</taxon>
        <taxon>Heterorhabditidae</taxon>
        <taxon>Heterorhabditis</taxon>
    </lineage>
</organism>
<dbReference type="PANTHER" id="PTHR19443:SF16">
    <property type="entry name" value="HEXOKINASE TYPE 1-RELATED"/>
    <property type="match status" value="1"/>
</dbReference>
<evidence type="ECO:0000256" key="4">
    <source>
        <dbReference type="ARBA" id="ARBA00044613"/>
    </source>
</evidence>
<dbReference type="InterPro" id="IPR043129">
    <property type="entry name" value="ATPase_NBD"/>
</dbReference>
<dbReference type="AlphaFoldDB" id="A0A1I7WP40"/>
<dbReference type="GO" id="GO:0006096">
    <property type="term" value="P:glycolytic process"/>
    <property type="evidence" value="ECO:0007669"/>
    <property type="project" value="UniProtKB-KW"/>
</dbReference>
<dbReference type="WBParaSite" id="Hba_06853">
    <property type="protein sequence ID" value="Hba_06853"/>
    <property type="gene ID" value="Hba_06853"/>
</dbReference>
<dbReference type="GO" id="GO:0004340">
    <property type="term" value="F:glucokinase activity"/>
    <property type="evidence" value="ECO:0007669"/>
    <property type="project" value="TreeGrafter"/>
</dbReference>
<comment type="similarity">
    <text evidence="5">Belongs to the hexokinase family.</text>
</comment>
<keyword evidence="5" id="KW-0547">Nucleotide-binding</keyword>
<dbReference type="GO" id="GO:0006006">
    <property type="term" value="P:glucose metabolic process"/>
    <property type="evidence" value="ECO:0007669"/>
    <property type="project" value="TreeGrafter"/>
</dbReference>
<dbReference type="PANTHER" id="PTHR19443">
    <property type="entry name" value="HEXOKINASE"/>
    <property type="match status" value="1"/>
</dbReference>
<evidence type="ECO:0000256" key="1">
    <source>
        <dbReference type="ARBA" id="ARBA00004888"/>
    </source>
</evidence>
<dbReference type="GO" id="GO:0005829">
    <property type="term" value="C:cytosol"/>
    <property type="evidence" value="ECO:0007669"/>
    <property type="project" value="TreeGrafter"/>
</dbReference>
<keyword evidence="5" id="KW-0808">Transferase</keyword>
<keyword evidence="3 5" id="KW-0324">Glycolysis</keyword>
<dbReference type="GO" id="GO:0005524">
    <property type="term" value="F:ATP binding"/>
    <property type="evidence" value="ECO:0007669"/>
    <property type="project" value="UniProtKB-UniRule"/>
</dbReference>
<dbReference type="GO" id="GO:0005536">
    <property type="term" value="F:D-glucose binding"/>
    <property type="evidence" value="ECO:0007669"/>
    <property type="project" value="InterPro"/>
</dbReference>
<dbReference type="GO" id="GO:0008865">
    <property type="term" value="F:fructokinase activity"/>
    <property type="evidence" value="ECO:0007669"/>
    <property type="project" value="TreeGrafter"/>
</dbReference>
<proteinExistence type="inferred from homology"/>
<comment type="catalytic activity">
    <reaction evidence="4">
        <text>a D-hexose + ATP = a D-hexose 6-phosphate + ADP + H(+)</text>
        <dbReference type="Rhea" id="RHEA:22740"/>
        <dbReference type="ChEBI" id="CHEBI:4194"/>
        <dbReference type="ChEBI" id="CHEBI:15378"/>
        <dbReference type="ChEBI" id="CHEBI:30616"/>
        <dbReference type="ChEBI" id="CHEBI:229467"/>
        <dbReference type="ChEBI" id="CHEBI:456216"/>
        <dbReference type="EC" id="2.7.1.1"/>
    </reaction>
    <physiologicalReaction direction="left-to-right" evidence="4">
        <dbReference type="Rhea" id="RHEA:22741"/>
    </physiologicalReaction>
</comment>
<comment type="pathway">
    <text evidence="2">Carbohydrate metabolism; hexose metabolism.</text>
</comment>
<dbReference type="Proteomes" id="UP000095283">
    <property type="component" value="Unplaced"/>
</dbReference>
<sequence length="92" mass="10749">MLDFLRRVKLISTFKFRFEKMISGMYMGEVVRVVLEALARDKLLFDGDYEAIAQHGCFPTKFISEIERLDNGLDLTTPFYPILRCPSFTVYI</sequence>
<reference evidence="8" key="1">
    <citation type="submission" date="2016-11" db="UniProtKB">
        <authorList>
            <consortium name="WormBaseParasite"/>
        </authorList>
    </citation>
    <scope>IDENTIFICATION</scope>
</reference>
<evidence type="ECO:0000256" key="2">
    <source>
        <dbReference type="ARBA" id="ARBA00005028"/>
    </source>
</evidence>
<dbReference type="GO" id="GO:0005739">
    <property type="term" value="C:mitochondrion"/>
    <property type="evidence" value="ECO:0007669"/>
    <property type="project" value="TreeGrafter"/>
</dbReference>
<comment type="pathway">
    <text evidence="1">Carbohydrate degradation; glycolysis; D-glyceraldehyde 3-phosphate and glycerone phosphate from D-glucose: step 1/4.</text>
</comment>
<keyword evidence="7" id="KW-1185">Reference proteome</keyword>
<dbReference type="GO" id="GO:0001678">
    <property type="term" value="P:intracellular glucose homeostasis"/>
    <property type="evidence" value="ECO:0007669"/>
    <property type="project" value="InterPro"/>
</dbReference>
<keyword evidence="5" id="KW-0418">Kinase</keyword>
<dbReference type="EC" id="2.7.1.-" evidence="5"/>
<dbReference type="Gene3D" id="3.40.367.20">
    <property type="match status" value="1"/>
</dbReference>
<evidence type="ECO:0000259" key="6">
    <source>
        <dbReference type="Pfam" id="PF03727"/>
    </source>
</evidence>
<accession>A0A1I7WP40</accession>
<dbReference type="SUPFAM" id="SSF53067">
    <property type="entry name" value="Actin-like ATPase domain"/>
    <property type="match status" value="1"/>
</dbReference>
<keyword evidence="5" id="KW-0067">ATP-binding</keyword>
<name>A0A1I7WP40_HETBA</name>
<dbReference type="InterPro" id="IPR022673">
    <property type="entry name" value="Hexokinase_C"/>
</dbReference>
<evidence type="ECO:0000256" key="5">
    <source>
        <dbReference type="RuleBase" id="RU362007"/>
    </source>
</evidence>
<protein>
    <recommendedName>
        <fullName evidence="5">Phosphotransferase</fullName>
        <ecNumber evidence="5">2.7.1.-</ecNumber>
    </recommendedName>
</protein>
<dbReference type="InterPro" id="IPR001312">
    <property type="entry name" value="Hexokinase"/>
</dbReference>
<evidence type="ECO:0000313" key="8">
    <source>
        <dbReference type="WBParaSite" id="Hba_06853"/>
    </source>
</evidence>